<reference evidence="3 4" key="1">
    <citation type="journal article" date="2018" name="Int. J. Syst. Evol. Microbiol.">
        <title>Paraburkholderia azotifigens sp. nov., a nitrogen-fixing bacterium isolated from paddy soil.</title>
        <authorList>
            <person name="Choi G.M."/>
            <person name="Im W.T."/>
        </authorList>
    </citation>
    <scope>NUCLEOTIDE SEQUENCE [LARGE SCALE GENOMIC DNA]</scope>
    <source>
        <strain evidence="3 4">NF 2-5-3</strain>
    </source>
</reference>
<protein>
    <recommendedName>
        <fullName evidence="2">Fatty acid desaturase domain-containing protein</fullName>
    </recommendedName>
</protein>
<keyword evidence="1" id="KW-0812">Transmembrane</keyword>
<feature type="transmembrane region" description="Helical" evidence="1">
    <location>
        <begin position="135"/>
        <end position="154"/>
    </location>
</feature>
<proteinExistence type="predicted"/>
<dbReference type="Pfam" id="PF00487">
    <property type="entry name" value="FA_desaturase"/>
    <property type="match status" value="1"/>
</dbReference>
<evidence type="ECO:0000259" key="2">
    <source>
        <dbReference type="Pfam" id="PF00487"/>
    </source>
</evidence>
<name>A0A5C6VUF2_9BURK</name>
<keyword evidence="1" id="KW-0472">Membrane</keyword>
<feature type="transmembrane region" description="Helical" evidence="1">
    <location>
        <begin position="12"/>
        <end position="32"/>
    </location>
</feature>
<dbReference type="EMBL" id="VOQS01000001">
    <property type="protein sequence ID" value="TXC89142.1"/>
    <property type="molecule type" value="Genomic_DNA"/>
</dbReference>
<dbReference type="InterPro" id="IPR005804">
    <property type="entry name" value="FA_desaturase_dom"/>
</dbReference>
<dbReference type="Proteomes" id="UP000321776">
    <property type="component" value="Unassembled WGS sequence"/>
</dbReference>
<feature type="domain" description="Fatty acid desaturase" evidence="2">
    <location>
        <begin position="12"/>
        <end position="202"/>
    </location>
</feature>
<accession>A0A5C6VUF2</accession>
<sequence length="320" mass="37108">MCVLKYDVGVEWLLISIVLTVSGARYLVATIIHHGVHHAIFRSERSNRLLCEFLSAITVVQPFDSYRQFHVYEHHGRDFSTMSDQDLAAIYTLGLRPGVPVERMRWILLWQCVNPLFHVRYFGVRIKSNFVNVPLYRVAMISVWMVLLASVAYIVGPFVFLVSIGIPLTVIYQVCSLLHLVTEHAWVLRRDDERVRESHVKNSHGRFCGRMLPPVGVSGIQWFRAWVSWWAEHLLIHLPARLLIVQGSLVVHDWHHRSGADRSWPNAIQKRETDLQREFDQGTYTYTDIWGIHNVIEEVMRRISDAPIAAPIQGLKYRLN</sequence>
<evidence type="ECO:0000313" key="3">
    <source>
        <dbReference type="EMBL" id="TXC89142.1"/>
    </source>
</evidence>
<feature type="transmembrane region" description="Helical" evidence="1">
    <location>
        <begin position="160"/>
        <end position="181"/>
    </location>
</feature>
<evidence type="ECO:0000256" key="1">
    <source>
        <dbReference type="SAM" id="Phobius"/>
    </source>
</evidence>
<gene>
    <name evidence="3" type="ORF">FRZ40_07565</name>
</gene>
<comment type="caution">
    <text evidence="3">The sequence shown here is derived from an EMBL/GenBank/DDBJ whole genome shotgun (WGS) entry which is preliminary data.</text>
</comment>
<keyword evidence="1" id="KW-1133">Transmembrane helix</keyword>
<evidence type="ECO:0000313" key="4">
    <source>
        <dbReference type="Proteomes" id="UP000321776"/>
    </source>
</evidence>
<dbReference type="AlphaFoldDB" id="A0A5C6VUF2"/>
<dbReference type="GO" id="GO:0006629">
    <property type="term" value="P:lipid metabolic process"/>
    <property type="evidence" value="ECO:0007669"/>
    <property type="project" value="InterPro"/>
</dbReference>
<organism evidence="3 4">
    <name type="scientific">Paraburkholderia azotifigens</name>
    <dbReference type="NCBI Taxonomy" id="2057004"/>
    <lineage>
        <taxon>Bacteria</taxon>
        <taxon>Pseudomonadati</taxon>
        <taxon>Pseudomonadota</taxon>
        <taxon>Betaproteobacteria</taxon>
        <taxon>Burkholderiales</taxon>
        <taxon>Burkholderiaceae</taxon>
        <taxon>Paraburkholderia</taxon>
    </lineage>
</organism>